<dbReference type="GO" id="GO:0032454">
    <property type="term" value="F:histone H3K9 demethylase activity"/>
    <property type="evidence" value="ECO:0007669"/>
    <property type="project" value="InterPro"/>
</dbReference>
<dbReference type="InterPro" id="IPR003347">
    <property type="entry name" value="JmjC_dom"/>
</dbReference>
<feature type="compositionally biased region" description="Basic and acidic residues" evidence="6">
    <location>
        <begin position="111"/>
        <end position="121"/>
    </location>
</feature>
<feature type="domain" description="JmjC" evidence="8">
    <location>
        <begin position="690"/>
        <end position="1011"/>
    </location>
</feature>
<evidence type="ECO:0008006" key="11">
    <source>
        <dbReference type="Google" id="ProtNLM"/>
    </source>
</evidence>
<dbReference type="GO" id="GO:0003712">
    <property type="term" value="F:transcription coregulator activity"/>
    <property type="evidence" value="ECO:0007669"/>
    <property type="project" value="TreeGrafter"/>
</dbReference>
<dbReference type="PANTHER" id="PTHR12549">
    <property type="entry name" value="JMJC DOMAIN-CONTAINING HISTONE DEMETHYLATION PROTEIN"/>
    <property type="match status" value="1"/>
</dbReference>
<dbReference type="GO" id="GO:0008270">
    <property type="term" value="F:zinc ion binding"/>
    <property type="evidence" value="ECO:0007669"/>
    <property type="project" value="UniProtKB-KW"/>
</dbReference>
<feature type="region of interest" description="Disordered" evidence="6">
    <location>
        <begin position="1049"/>
        <end position="1084"/>
    </location>
</feature>
<dbReference type="Proteomes" id="UP001154282">
    <property type="component" value="Unassembled WGS sequence"/>
</dbReference>
<dbReference type="GO" id="GO:0006357">
    <property type="term" value="P:regulation of transcription by RNA polymerase II"/>
    <property type="evidence" value="ECO:0007669"/>
    <property type="project" value="TreeGrafter"/>
</dbReference>
<keyword evidence="4" id="KW-0539">Nucleus</keyword>
<reference evidence="9" key="1">
    <citation type="submission" date="2022-08" db="EMBL/GenBank/DDBJ databases">
        <authorList>
            <person name="Gutierrez-Valencia J."/>
        </authorList>
    </citation>
    <scope>NUCLEOTIDE SEQUENCE</scope>
</reference>
<evidence type="ECO:0000313" key="9">
    <source>
        <dbReference type="EMBL" id="CAI0451969.1"/>
    </source>
</evidence>
<comment type="similarity">
    <text evidence="2">Belongs to the JARID1 histone demethylase family.</text>
</comment>
<keyword evidence="3" id="KW-0479">Metal-binding</keyword>
<keyword evidence="5" id="KW-0863">Zinc-finger</keyword>
<evidence type="ECO:0000313" key="10">
    <source>
        <dbReference type="Proteomes" id="UP001154282"/>
    </source>
</evidence>
<dbReference type="InterPro" id="IPR045109">
    <property type="entry name" value="LSDs-like"/>
</dbReference>
<evidence type="ECO:0000256" key="1">
    <source>
        <dbReference type="ARBA" id="ARBA00004123"/>
    </source>
</evidence>
<comment type="caution">
    <text evidence="9">The sequence shown here is derived from an EMBL/GenBank/DDBJ whole genome shotgun (WGS) entry which is preliminary data.</text>
</comment>
<dbReference type="SUPFAM" id="SSF51197">
    <property type="entry name" value="Clavaminate synthase-like"/>
    <property type="match status" value="1"/>
</dbReference>
<evidence type="ECO:0000256" key="6">
    <source>
        <dbReference type="SAM" id="MobiDB-lite"/>
    </source>
</evidence>
<sequence>MAKPGTKCDVGNRRRESSETGTPAKEGPSRRYRQAARSAESNLIVDEDEVPGEFRQGETSGIRARKASGTAECADGDRNHEEKESGTMAIDQGGENGIETVEGACGNGGEGVKETVDGGKEEVEESSLKVYRRRGRKGLEEIEVSFKKKPRGRSNTKAGKASKTGEVREVRPLWKKVYGDLDCARNREFTQNYCLMCHQCKRNDKGGVVRCSKCKTKRYCFPCLSNWYPKLTHEEVAAACPFCCNNCNCKACLRRDLQAEVQALPLFGISLDFELRSLLKLELTVDESRRHAEFILQSILPFLKQIDEEQLMERKIDAGILGTLFILRLGAQTLFLPSHSPILLPFPGGRACSELVSMGKRVPIEDLYAEKAEWSANERIIYCDICKTTIFDYHRHCLECESNICLSCCREIRDDNLRGNVASVDIKYIDRGFDYLHGCACDVSTRRNARHVIVPGEVCSEEPLAPKPKTSWKANSDGTIACACGSGTLKLQTLFSGNWVSKLVERADSVVKGLEIDLARPSSSGQCACCNSSGDPEVKHDRLMKASSREGSSDNYLFYPNANDLTEEGFEHFRQHWMKAEPVLVSNVLETGSGLSWEPMVMWRAFRQIKNENYDTFLELKTLDCLDWCEVDIKVHKFFEGYSKGEFDSMGWPRILKLNDWPPSAMFHERLPRHGAEYTCCLPIKEYTHLADGPLNLAAKLPKNSLKPDMGPKTYIAYGFPQELGRGDSVTKLHCNMSDAVNILAHTEETAYKSFKLATLNALKKKHFEHDRRELLGIGKALNAIDEAENDGNNKVNHEIPYENTYSEESELNSSEGQVERIKCDEGSNSSESRVKNHCPEESKLNNLEMHVERTKSRGALNSSETGVERTECGVEASSSSKTKLERTKCGELPNSLVGGGALWDIFRREDVPKLQEYLLKHFKEFRHIHCSPWPEVIHPIHDETFYLTEEHKRKLKKEYGVEPWTFIQKLGDAVFIPAGCPYQVRNLKVASHFVSPENVGECIRLTEEFRLLPLNHHSKEDKLQVKKMCLYAMEWALKILLPREETLVDEEDSEKEEYQSKKRKKAGSMPSAKRRKKPKKSKQ</sequence>
<dbReference type="PROSITE" id="PS50089">
    <property type="entry name" value="ZF_RING_2"/>
    <property type="match status" value="1"/>
</dbReference>
<proteinExistence type="inferred from homology"/>
<evidence type="ECO:0000256" key="2">
    <source>
        <dbReference type="ARBA" id="ARBA00006801"/>
    </source>
</evidence>
<feature type="domain" description="RING-type" evidence="7">
    <location>
        <begin position="194"/>
        <end position="243"/>
    </location>
</feature>
<evidence type="ECO:0000256" key="3">
    <source>
        <dbReference type="ARBA" id="ARBA00022723"/>
    </source>
</evidence>
<dbReference type="GO" id="GO:0000118">
    <property type="term" value="C:histone deacetylase complex"/>
    <property type="evidence" value="ECO:0007669"/>
    <property type="project" value="TreeGrafter"/>
</dbReference>
<dbReference type="AlphaFoldDB" id="A0AAV0N0M4"/>
<feature type="region of interest" description="Disordered" evidence="6">
    <location>
        <begin position="143"/>
        <end position="164"/>
    </location>
</feature>
<dbReference type="Gene3D" id="2.60.120.650">
    <property type="entry name" value="Cupin"/>
    <property type="match status" value="1"/>
</dbReference>
<dbReference type="PROSITE" id="PS51184">
    <property type="entry name" value="JMJC"/>
    <property type="match status" value="1"/>
</dbReference>
<evidence type="ECO:0000259" key="8">
    <source>
        <dbReference type="PROSITE" id="PS51184"/>
    </source>
</evidence>
<dbReference type="GO" id="GO:0000785">
    <property type="term" value="C:chromatin"/>
    <property type="evidence" value="ECO:0007669"/>
    <property type="project" value="TreeGrafter"/>
</dbReference>
<protein>
    <recommendedName>
        <fullName evidence="11">Lysine-specific demethylase JMJ25-like</fullName>
    </recommendedName>
</protein>
<name>A0AAV0N0M4_9ROSI</name>
<feature type="compositionally biased region" description="Basic and acidic residues" evidence="6">
    <location>
        <begin position="75"/>
        <end position="85"/>
    </location>
</feature>
<dbReference type="SMART" id="SM00558">
    <property type="entry name" value="JmjC"/>
    <property type="match status" value="1"/>
</dbReference>
<evidence type="ECO:0000256" key="5">
    <source>
        <dbReference type="PROSITE-ProRule" id="PRU00175"/>
    </source>
</evidence>
<dbReference type="GO" id="GO:0031490">
    <property type="term" value="F:chromatin DNA binding"/>
    <property type="evidence" value="ECO:0007669"/>
    <property type="project" value="TreeGrafter"/>
</dbReference>
<feature type="region of interest" description="Disordered" evidence="6">
    <location>
        <begin position="1"/>
        <end position="129"/>
    </location>
</feature>
<dbReference type="EMBL" id="CAMGYJ010000007">
    <property type="protein sequence ID" value="CAI0451969.1"/>
    <property type="molecule type" value="Genomic_DNA"/>
</dbReference>
<keyword evidence="10" id="KW-1185">Reference proteome</keyword>
<dbReference type="Pfam" id="PF02373">
    <property type="entry name" value="JmjC"/>
    <property type="match status" value="1"/>
</dbReference>
<dbReference type="PANTHER" id="PTHR12549:SF11">
    <property type="entry name" value="LYSINE-SPECIFIC DEMETHYLASE JMJ25"/>
    <property type="match status" value="1"/>
</dbReference>
<dbReference type="InterPro" id="IPR001841">
    <property type="entry name" value="Znf_RING"/>
</dbReference>
<evidence type="ECO:0000259" key="7">
    <source>
        <dbReference type="PROSITE" id="PS50089"/>
    </source>
</evidence>
<keyword evidence="5" id="KW-0862">Zinc</keyword>
<organism evidence="9 10">
    <name type="scientific">Linum tenue</name>
    <dbReference type="NCBI Taxonomy" id="586396"/>
    <lineage>
        <taxon>Eukaryota</taxon>
        <taxon>Viridiplantae</taxon>
        <taxon>Streptophyta</taxon>
        <taxon>Embryophyta</taxon>
        <taxon>Tracheophyta</taxon>
        <taxon>Spermatophyta</taxon>
        <taxon>Magnoliopsida</taxon>
        <taxon>eudicotyledons</taxon>
        <taxon>Gunneridae</taxon>
        <taxon>Pentapetalae</taxon>
        <taxon>rosids</taxon>
        <taxon>fabids</taxon>
        <taxon>Malpighiales</taxon>
        <taxon>Linaceae</taxon>
        <taxon>Linum</taxon>
    </lineage>
</organism>
<accession>A0AAV0N0M4</accession>
<evidence type="ECO:0000256" key="4">
    <source>
        <dbReference type="ARBA" id="ARBA00023242"/>
    </source>
</evidence>
<feature type="compositionally biased region" description="Basic residues" evidence="6">
    <location>
        <begin position="1062"/>
        <end position="1084"/>
    </location>
</feature>
<gene>
    <name evidence="9" type="ORF">LITE_LOCUS31057</name>
</gene>
<comment type="subcellular location">
    <subcellularLocation>
        <location evidence="1">Nucleus</location>
    </subcellularLocation>
</comment>